<dbReference type="AlphaFoldDB" id="A0A7W9CJC7"/>
<keyword evidence="3" id="KW-1185">Reference proteome</keyword>
<reference evidence="2 3" key="1">
    <citation type="submission" date="2020-08" db="EMBL/GenBank/DDBJ databases">
        <title>Genomic Encyclopedia of Type Strains, Phase IV (KMG-IV): sequencing the most valuable type-strain genomes for metagenomic binning, comparative biology and taxonomic classification.</title>
        <authorList>
            <person name="Goeker M."/>
        </authorList>
    </citation>
    <scope>NUCLEOTIDE SEQUENCE [LARGE SCALE GENOMIC DNA]</scope>
    <source>
        <strain evidence="2 3">DSM 4737</strain>
    </source>
</reference>
<organism evidence="2 3">
    <name type="scientific">Brevundimonas variabilis</name>
    <dbReference type="NCBI Taxonomy" id="74312"/>
    <lineage>
        <taxon>Bacteria</taxon>
        <taxon>Pseudomonadati</taxon>
        <taxon>Pseudomonadota</taxon>
        <taxon>Alphaproteobacteria</taxon>
        <taxon>Caulobacterales</taxon>
        <taxon>Caulobacteraceae</taxon>
        <taxon>Brevundimonas</taxon>
    </lineage>
</organism>
<feature type="region of interest" description="Disordered" evidence="1">
    <location>
        <begin position="1"/>
        <end position="20"/>
    </location>
</feature>
<name>A0A7W9CJC7_9CAUL</name>
<evidence type="ECO:0000313" key="3">
    <source>
        <dbReference type="Proteomes" id="UP000545037"/>
    </source>
</evidence>
<sequence>MPSTIANVAARKASERNVDQDSDAGRFTMIALALAGLNDQRDYSPLRAASAAWRGLNLGAGASRSTSP</sequence>
<evidence type="ECO:0000313" key="2">
    <source>
        <dbReference type="EMBL" id="MBB5746478.1"/>
    </source>
</evidence>
<dbReference type="EMBL" id="JACHOR010000003">
    <property type="protein sequence ID" value="MBB5746478.1"/>
    <property type="molecule type" value="Genomic_DNA"/>
</dbReference>
<gene>
    <name evidence="2" type="ORF">GGR13_002082</name>
</gene>
<accession>A0A7W9CJC7</accession>
<dbReference type="Proteomes" id="UP000545037">
    <property type="component" value="Unassembled WGS sequence"/>
</dbReference>
<comment type="caution">
    <text evidence="2">The sequence shown here is derived from an EMBL/GenBank/DDBJ whole genome shotgun (WGS) entry which is preliminary data.</text>
</comment>
<protein>
    <submittedName>
        <fullName evidence="2">Uncharacterized protein</fullName>
    </submittedName>
</protein>
<proteinExistence type="predicted"/>
<evidence type="ECO:0000256" key="1">
    <source>
        <dbReference type="SAM" id="MobiDB-lite"/>
    </source>
</evidence>